<feature type="domain" description="Enoyl reductase (ER)" evidence="8">
    <location>
        <begin position="87"/>
        <end position="414"/>
    </location>
</feature>
<evidence type="ECO:0000256" key="4">
    <source>
        <dbReference type="ARBA" id="ARBA00033119"/>
    </source>
</evidence>
<dbReference type="InterPro" id="IPR020843">
    <property type="entry name" value="ER"/>
</dbReference>
<dbReference type="EMBL" id="GACK01002239">
    <property type="protein sequence ID" value="JAA62795.1"/>
    <property type="molecule type" value="mRNA"/>
</dbReference>
<dbReference type="InterPro" id="IPR011032">
    <property type="entry name" value="GroES-like_sf"/>
</dbReference>
<dbReference type="Pfam" id="PF00107">
    <property type="entry name" value="ADH_zinc_N"/>
    <property type="match status" value="1"/>
</dbReference>
<dbReference type="SMART" id="SM00829">
    <property type="entry name" value="PKS_ER"/>
    <property type="match status" value="1"/>
</dbReference>
<reference evidence="9" key="1">
    <citation type="submission" date="2012-11" db="EMBL/GenBank/DDBJ databases">
        <authorList>
            <person name="Lucero-Rivera Y.E."/>
            <person name="Tovar-Ramirez D."/>
        </authorList>
    </citation>
    <scope>NUCLEOTIDE SEQUENCE</scope>
    <source>
        <tissue evidence="9">Salivary gland</tissue>
    </source>
</reference>
<comment type="catalytic activity">
    <reaction evidence="5">
        <text>13,14-dihydro-15-oxo-prostaglandin F1alpha + NADP(+) = 15-oxoprostaglandin F1alpha + NADPH + H(+)</text>
        <dbReference type="Rhea" id="RHEA:50592"/>
        <dbReference type="ChEBI" id="CHEBI:15378"/>
        <dbReference type="ChEBI" id="CHEBI:57783"/>
        <dbReference type="ChEBI" id="CHEBI:58349"/>
        <dbReference type="ChEBI" id="CHEBI:79072"/>
        <dbReference type="ChEBI" id="CHEBI:133411"/>
    </reaction>
    <physiologicalReaction direction="right-to-left" evidence="5">
        <dbReference type="Rhea" id="RHEA:50594"/>
    </physiologicalReaction>
</comment>
<dbReference type="GO" id="GO:0047522">
    <property type="term" value="F:15-oxoprostaglandin 13-reductase [NAD(P)+] activity"/>
    <property type="evidence" value="ECO:0007669"/>
    <property type="project" value="UniProtKB-EC"/>
</dbReference>
<evidence type="ECO:0000256" key="1">
    <source>
        <dbReference type="ARBA" id="ARBA00010460"/>
    </source>
</evidence>
<name>L7MFM8_RHIPC</name>
<comment type="catalytic activity">
    <reaction evidence="7">
        <text>13,14-dihydro-15-oxo-prostaglandin E1 + NADP(+) = 15-oxoprostaglandin E1 + NADPH + H(+)</text>
        <dbReference type="Rhea" id="RHEA:50584"/>
        <dbReference type="ChEBI" id="CHEBI:15378"/>
        <dbReference type="ChEBI" id="CHEBI:57401"/>
        <dbReference type="ChEBI" id="CHEBI:57783"/>
        <dbReference type="ChEBI" id="CHEBI:58349"/>
        <dbReference type="ChEBI" id="CHEBI:133408"/>
    </reaction>
    <physiologicalReaction direction="right-to-left" evidence="7">
        <dbReference type="Rhea" id="RHEA:50586"/>
    </physiologicalReaction>
</comment>
<dbReference type="Pfam" id="PF16884">
    <property type="entry name" value="ADH_N_2"/>
    <property type="match status" value="1"/>
</dbReference>
<evidence type="ECO:0000256" key="6">
    <source>
        <dbReference type="ARBA" id="ARBA00048290"/>
    </source>
</evidence>
<dbReference type="InterPro" id="IPR036291">
    <property type="entry name" value="NAD(P)-bd_dom_sf"/>
</dbReference>
<dbReference type="AlphaFoldDB" id="L7MFM8"/>
<dbReference type="InterPro" id="IPR045010">
    <property type="entry name" value="MDR_fam"/>
</dbReference>
<dbReference type="SUPFAM" id="SSF50129">
    <property type="entry name" value="GroES-like"/>
    <property type="match status" value="2"/>
</dbReference>
<dbReference type="PANTHER" id="PTHR43205">
    <property type="entry name" value="PROSTAGLANDIN REDUCTASE"/>
    <property type="match status" value="1"/>
</dbReference>
<organism evidence="9">
    <name type="scientific">Rhipicephalus pulchellus</name>
    <name type="common">Yellow backed tick</name>
    <name type="synonym">Dermacentor pulchellus</name>
    <dbReference type="NCBI Taxonomy" id="72859"/>
    <lineage>
        <taxon>Eukaryota</taxon>
        <taxon>Metazoa</taxon>
        <taxon>Ecdysozoa</taxon>
        <taxon>Arthropoda</taxon>
        <taxon>Chelicerata</taxon>
        <taxon>Arachnida</taxon>
        <taxon>Acari</taxon>
        <taxon>Parasitiformes</taxon>
        <taxon>Ixodida</taxon>
        <taxon>Ixodoidea</taxon>
        <taxon>Ixodidae</taxon>
        <taxon>Rhipicephalinae</taxon>
        <taxon>Rhipicephalus</taxon>
        <taxon>Rhipicephalus</taxon>
    </lineage>
</organism>
<dbReference type="Gene3D" id="3.40.50.720">
    <property type="entry name" value="NAD(P)-binding Rossmann-like Domain"/>
    <property type="match status" value="1"/>
</dbReference>
<dbReference type="EC" id="1.3.1.48" evidence="2"/>
<comment type="similarity">
    <text evidence="1">Belongs to the NADP-dependent oxidoreductase L4BD family.</text>
</comment>
<dbReference type="InterPro" id="IPR041694">
    <property type="entry name" value="ADH_N_2"/>
</dbReference>
<evidence type="ECO:0000256" key="2">
    <source>
        <dbReference type="ARBA" id="ARBA00011981"/>
    </source>
</evidence>
<feature type="non-terminal residue" evidence="9">
    <location>
        <position position="1"/>
    </location>
</feature>
<dbReference type="Gene3D" id="3.90.180.10">
    <property type="entry name" value="Medium-chain alcohol dehydrogenases, catalytic domain"/>
    <property type="match status" value="1"/>
</dbReference>
<reference evidence="9" key="2">
    <citation type="journal article" date="2015" name="J. Proteomics">
        <title>Sexual differences in the sialomes of the zebra tick, Rhipicephalus pulchellus.</title>
        <authorList>
            <person name="Tan A.W."/>
            <person name="Francischetti I.M."/>
            <person name="Slovak M."/>
            <person name="Kini R.M."/>
            <person name="Ribeiro J.M."/>
        </authorList>
    </citation>
    <scope>NUCLEOTIDE SEQUENCE</scope>
    <source>
        <tissue evidence="9">Salivary gland</tissue>
    </source>
</reference>
<evidence type="ECO:0000256" key="7">
    <source>
        <dbReference type="ARBA" id="ARBA00049070"/>
    </source>
</evidence>
<protein>
    <recommendedName>
        <fullName evidence="4">15-oxoprostaglandin 13-reductase</fullName>
        <ecNumber evidence="2">1.3.1.48</ecNumber>
    </recommendedName>
    <alternativeName>
        <fullName evidence="4">15-oxoprostaglandin 13-reductase</fullName>
    </alternativeName>
</protein>
<sequence length="423" mass="46250">LLELTTEIVFDRCFDRSLHQNGSAQVIVLYVAAQTFFLGTSNFGLGLDMETRCECATSTTSEHPSSFAGLINRRIVLKSRPGVDGEPQLSNFATEQCATPQDLIDGEVLVRSVFLSIDPALRCRMNENTGVHYLTPWLVGRCVEGLGGVGVIERSHSPLLEKGDIVCRAMSWPWQLYFKTTADSLQKLDVQEVGGDVSIVLSCLGLTGLTALLGLREKGGIKPSANQTCVVSAAAGACGSLAGQIAKLEGCKRVVGICGSDEKCDFLTKTLKFDAAINYKTQDVYQRLTETCPDGVQVYFDNVGGPISDAVIRHMTPDSNIVLCGQISVYNKSVHYPPPLSEDVQKIVQEKRISRDRFLVLHYQDKFDESLAHLKAWLNEGKLITRQTVVRGIENAPQAFINMMNGKNIGKQVVIVSDLTEST</sequence>
<evidence type="ECO:0000256" key="3">
    <source>
        <dbReference type="ARBA" id="ARBA00023002"/>
    </source>
</evidence>
<evidence type="ECO:0000259" key="8">
    <source>
        <dbReference type="SMART" id="SM00829"/>
    </source>
</evidence>
<keyword evidence="3" id="KW-0560">Oxidoreductase</keyword>
<comment type="catalytic activity">
    <reaction evidence="6">
        <text>13,14-dihydro-15-oxo-PGF2alpha + NADP(+) = 15-oxoprostaglandin F2alpha + NADPH + H(+)</text>
        <dbReference type="Rhea" id="RHEA:50588"/>
        <dbReference type="ChEBI" id="CHEBI:15378"/>
        <dbReference type="ChEBI" id="CHEBI:57783"/>
        <dbReference type="ChEBI" id="CHEBI:58349"/>
        <dbReference type="ChEBI" id="CHEBI:133374"/>
        <dbReference type="ChEBI" id="CHEBI:133409"/>
    </reaction>
    <physiologicalReaction direction="right-to-left" evidence="6">
        <dbReference type="Rhea" id="RHEA:50590"/>
    </physiologicalReaction>
</comment>
<dbReference type="GO" id="GO:0006693">
    <property type="term" value="P:prostaglandin metabolic process"/>
    <property type="evidence" value="ECO:0007669"/>
    <property type="project" value="TreeGrafter"/>
</dbReference>
<accession>L7MFM8</accession>
<dbReference type="InterPro" id="IPR013149">
    <property type="entry name" value="ADH-like_C"/>
</dbReference>
<dbReference type="PANTHER" id="PTHR43205:SF5">
    <property type="entry name" value="PROSTAGLANDIN REDUCTASE 2"/>
    <property type="match status" value="1"/>
</dbReference>
<evidence type="ECO:0000313" key="9">
    <source>
        <dbReference type="EMBL" id="JAA62795.1"/>
    </source>
</evidence>
<proteinExistence type="evidence at transcript level"/>
<evidence type="ECO:0000256" key="5">
    <source>
        <dbReference type="ARBA" id="ARBA00047878"/>
    </source>
</evidence>
<dbReference type="SUPFAM" id="SSF51735">
    <property type="entry name" value="NAD(P)-binding Rossmann-fold domains"/>
    <property type="match status" value="1"/>
</dbReference>
<dbReference type="FunFam" id="3.40.50.720:FF:000121">
    <property type="entry name" value="Prostaglandin reductase 2"/>
    <property type="match status" value="1"/>
</dbReference>